<dbReference type="Proteomes" id="UP000580517">
    <property type="component" value="Unassembled WGS sequence"/>
</dbReference>
<dbReference type="EMBL" id="JACCEW010000001">
    <property type="protein sequence ID" value="NYT35765.1"/>
    <property type="molecule type" value="Genomic_DNA"/>
</dbReference>
<proteinExistence type="predicted"/>
<dbReference type="SMART" id="SM00530">
    <property type="entry name" value="HTH_XRE"/>
    <property type="match status" value="1"/>
</dbReference>
<dbReference type="PROSITE" id="PS50943">
    <property type="entry name" value="HTH_CROC1"/>
    <property type="match status" value="1"/>
</dbReference>
<dbReference type="InterPro" id="IPR001387">
    <property type="entry name" value="Cro/C1-type_HTH"/>
</dbReference>
<dbReference type="SUPFAM" id="SSF47413">
    <property type="entry name" value="lambda repressor-like DNA-binding domains"/>
    <property type="match status" value="1"/>
</dbReference>
<dbReference type="OrthoDB" id="9090296at2"/>
<dbReference type="InterPro" id="IPR050807">
    <property type="entry name" value="TransReg_Diox_bact_type"/>
</dbReference>
<dbReference type="InterPro" id="IPR014710">
    <property type="entry name" value="RmlC-like_jellyroll"/>
</dbReference>
<evidence type="ECO:0000256" key="1">
    <source>
        <dbReference type="ARBA" id="ARBA00023125"/>
    </source>
</evidence>
<dbReference type="Pfam" id="PF07883">
    <property type="entry name" value="Cupin_2"/>
    <property type="match status" value="1"/>
</dbReference>
<dbReference type="PANTHER" id="PTHR46797:SF1">
    <property type="entry name" value="METHYLPHOSPHONATE SYNTHASE"/>
    <property type="match status" value="1"/>
</dbReference>
<dbReference type="InterPro" id="IPR010982">
    <property type="entry name" value="Lambda_DNA-bd_dom_sf"/>
</dbReference>
<sequence>MRSTRRRKNLTQVHVATRAGIDKAHLSRIERGEKSASLGTLHMLAVALDTSLSLLLGETNPKDDIRVTRADGHQPGTNPKTLAPHGQYTTIPVGGLDSHLSMMMVQVSKQGLQETAVHGGEEVIFVLEGSVRVQFDKYGVVLARYDSVSFPGYLSHSLCAEGTKIARVLIAIAGDTL</sequence>
<dbReference type="GO" id="GO:0003700">
    <property type="term" value="F:DNA-binding transcription factor activity"/>
    <property type="evidence" value="ECO:0007669"/>
    <property type="project" value="TreeGrafter"/>
</dbReference>
<dbReference type="AlphaFoldDB" id="A0A853F5H4"/>
<evidence type="ECO:0000259" key="2">
    <source>
        <dbReference type="PROSITE" id="PS50943"/>
    </source>
</evidence>
<accession>A0A853F5H4</accession>
<name>A0A853F5H4_9BURK</name>
<dbReference type="SUPFAM" id="SSF51182">
    <property type="entry name" value="RmlC-like cupins"/>
    <property type="match status" value="1"/>
</dbReference>
<dbReference type="CDD" id="cd00093">
    <property type="entry name" value="HTH_XRE"/>
    <property type="match status" value="1"/>
</dbReference>
<dbReference type="GO" id="GO:0003677">
    <property type="term" value="F:DNA binding"/>
    <property type="evidence" value="ECO:0007669"/>
    <property type="project" value="UniProtKB-KW"/>
</dbReference>
<dbReference type="InterPro" id="IPR013096">
    <property type="entry name" value="Cupin_2"/>
</dbReference>
<keyword evidence="4" id="KW-1185">Reference proteome</keyword>
<dbReference type="InterPro" id="IPR011051">
    <property type="entry name" value="RmlC_Cupin_sf"/>
</dbReference>
<dbReference type="Gene3D" id="1.10.260.40">
    <property type="entry name" value="lambda repressor-like DNA-binding domains"/>
    <property type="match status" value="1"/>
</dbReference>
<dbReference type="GO" id="GO:0005829">
    <property type="term" value="C:cytosol"/>
    <property type="evidence" value="ECO:0007669"/>
    <property type="project" value="TreeGrafter"/>
</dbReference>
<dbReference type="Gene3D" id="2.60.120.10">
    <property type="entry name" value="Jelly Rolls"/>
    <property type="match status" value="1"/>
</dbReference>
<comment type="caution">
    <text evidence="3">The sequence shown here is derived from an EMBL/GenBank/DDBJ whole genome shotgun (WGS) entry which is preliminary data.</text>
</comment>
<organism evidence="3 4">
    <name type="scientific">Allopusillimonas soli</name>
    <dbReference type="NCBI Taxonomy" id="659016"/>
    <lineage>
        <taxon>Bacteria</taxon>
        <taxon>Pseudomonadati</taxon>
        <taxon>Pseudomonadota</taxon>
        <taxon>Betaproteobacteria</taxon>
        <taxon>Burkholderiales</taxon>
        <taxon>Alcaligenaceae</taxon>
        <taxon>Allopusillimonas</taxon>
    </lineage>
</organism>
<reference evidence="3 4" key="1">
    <citation type="submission" date="2020-07" db="EMBL/GenBank/DDBJ databases">
        <title>Taxonomic revisions and descriptions of new bacterial species based on genomic comparisons in the high-G+C-content subgroup of the family Alcaligenaceae.</title>
        <authorList>
            <person name="Szabo A."/>
            <person name="Felfoldi T."/>
        </authorList>
    </citation>
    <scope>NUCLEOTIDE SEQUENCE [LARGE SCALE GENOMIC DNA]</scope>
    <source>
        <strain evidence="3 4">DSM 25264</strain>
    </source>
</reference>
<keyword evidence="1" id="KW-0238">DNA-binding</keyword>
<gene>
    <name evidence="3" type="ORF">H0A68_02685</name>
</gene>
<dbReference type="Pfam" id="PF01381">
    <property type="entry name" value="HTH_3"/>
    <property type="match status" value="1"/>
</dbReference>
<feature type="domain" description="HTH cro/C1-type" evidence="2">
    <location>
        <begin position="1"/>
        <end position="55"/>
    </location>
</feature>
<evidence type="ECO:0000313" key="3">
    <source>
        <dbReference type="EMBL" id="NYT35765.1"/>
    </source>
</evidence>
<dbReference type="CDD" id="cd02209">
    <property type="entry name" value="cupin_XRE_C"/>
    <property type="match status" value="1"/>
</dbReference>
<protein>
    <submittedName>
        <fullName evidence="3">Helix-turn-helix transcriptional regulator</fullName>
    </submittedName>
</protein>
<dbReference type="PANTHER" id="PTHR46797">
    <property type="entry name" value="HTH-TYPE TRANSCRIPTIONAL REGULATOR"/>
    <property type="match status" value="1"/>
</dbReference>
<evidence type="ECO:0000313" key="4">
    <source>
        <dbReference type="Proteomes" id="UP000580517"/>
    </source>
</evidence>